<dbReference type="GO" id="GO:0009277">
    <property type="term" value="C:fungal-type cell wall"/>
    <property type="evidence" value="ECO:0007669"/>
    <property type="project" value="TreeGrafter"/>
</dbReference>
<keyword evidence="8" id="KW-0326">Glycosidase</keyword>
<evidence type="ECO:0000256" key="12">
    <source>
        <dbReference type="SAM" id="SignalP"/>
    </source>
</evidence>
<organism evidence="13 14">
    <name type="scientific">Dothidotthia symphoricarpi CBS 119687</name>
    <dbReference type="NCBI Taxonomy" id="1392245"/>
    <lineage>
        <taxon>Eukaryota</taxon>
        <taxon>Fungi</taxon>
        <taxon>Dikarya</taxon>
        <taxon>Ascomycota</taxon>
        <taxon>Pezizomycotina</taxon>
        <taxon>Dothideomycetes</taxon>
        <taxon>Pleosporomycetidae</taxon>
        <taxon>Pleosporales</taxon>
        <taxon>Dothidotthiaceae</taxon>
        <taxon>Dothidotthia</taxon>
    </lineage>
</organism>
<name>A0A6A6A7Q5_9PLEO</name>
<keyword evidence="5 12" id="KW-0732">Signal</keyword>
<evidence type="ECO:0000256" key="1">
    <source>
        <dbReference type="ARBA" id="ARBA00004191"/>
    </source>
</evidence>
<evidence type="ECO:0000256" key="4">
    <source>
        <dbReference type="ARBA" id="ARBA00022525"/>
    </source>
</evidence>
<protein>
    <submittedName>
        <fullName evidence="13">Glycoside hydrolase family 132 protein</fullName>
    </submittedName>
</protein>
<feature type="compositionally biased region" description="Low complexity" evidence="11">
    <location>
        <begin position="120"/>
        <end position="133"/>
    </location>
</feature>
<comment type="subcellular location">
    <subcellularLocation>
        <location evidence="1">Secreted</location>
        <location evidence="1">Cell wall</location>
    </subcellularLocation>
</comment>
<evidence type="ECO:0000256" key="2">
    <source>
        <dbReference type="ARBA" id="ARBA00010579"/>
    </source>
</evidence>
<dbReference type="GO" id="GO:0031505">
    <property type="term" value="P:fungal-type cell wall organization"/>
    <property type="evidence" value="ECO:0007669"/>
    <property type="project" value="TreeGrafter"/>
</dbReference>
<evidence type="ECO:0000256" key="8">
    <source>
        <dbReference type="ARBA" id="ARBA00023295"/>
    </source>
</evidence>
<evidence type="ECO:0000256" key="9">
    <source>
        <dbReference type="ARBA" id="ARBA00023316"/>
    </source>
</evidence>
<dbReference type="GeneID" id="54413793"/>
<reference evidence="13" key="1">
    <citation type="journal article" date="2020" name="Stud. Mycol.">
        <title>101 Dothideomycetes genomes: a test case for predicting lifestyles and emergence of pathogens.</title>
        <authorList>
            <person name="Haridas S."/>
            <person name="Albert R."/>
            <person name="Binder M."/>
            <person name="Bloem J."/>
            <person name="Labutti K."/>
            <person name="Salamov A."/>
            <person name="Andreopoulos B."/>
            <person name="Baker S."/>
            <person name="Barry K."/>
            <person name="Bills G."/>
            <person name="Bluhm B."/>
            <person name="Cannon C."/>
            <person name="Castanera R."/>
            <person name="Culley D."/>
            <person name="Daum C."/>
            <person name="Ezra D."/>
            <person name="Gonzalez J."/>
            <person name="Henrissat B."/>
            <person name="Kuo A."/>
            <person name="Liang C."/>
            <person name="Lipzen A."/>
            <person name="Lutzoni F."/>
            <person name="Magnuson J."/>
            <person name="Mondo S."/>
            <person name="Nolan M."/>
            <person name="Ohm R."/>
            <person name="Pangilinan J."/>
            <person name="Park H.-J."/>
            <person name="Ramirez L."/>
            <person name="Alfaro M."/>
            <person name="Sun H."/>
            <person name="Tritt A."/>
            <person name="Yoshinaga Y."/>
            <person name="Zwiers L.-H."/>
            <person name="Turgeon B."/>
            <person name="Goodwin S."/>
            <person name="Spatafora J."/>
            <person name="Crous P."/>
            <person name="Grigoriev I."/>
        </authorList>
    </citation>
    <scope>NUCLEOTIDE SEQUENCE</scope>
    <source>
        <strain evidence="13">CBS 119687</strain>
    </source>
</reference>
<evidence type="ECO:0000256" key="10">
    <source>
        <dbReference type="ARBA" id="ARBA00023326"/>
    </source>
</evidence>
<dbReference type="EMBL" id="ML977512">
    <property type="protein sequence ID" value="KAF2126847.1"/>
    <property type="molecule type" value="Genomic_DNA"/>
</dbReference>
<feature type="signal peptide" evidence="12">
    <location>
        <begin position="1"/>
        <end position="17"/>
    </location>
</feature>
<feature type="region of interest" description="Disordered" evidence="11">
    <location>
        <begin position="87"/>
        <end position="142"/>
    </location>
</feature>
<dbReference type="InterPro" id="IPR051526">
    <property type="entry name" value="Beta-Glucosidase_SUN"/>
</dbReference>
<evidence type="ECO:0000256" key="5">
    <source>
        <dbReference type="ARBA" id="ARBA00022729"/>
    </source>
</evidence>
<keyword evidence="4" id="KW-0964">Secreted</keyword>
<keyword evidence="7" id="KW-0119">Carbohydrate metabolism</keyword>
<feature type="compositionally biased region" description="Polar residues" evidence="11">
    <location>
        <begin position="104"/>
        <end position="119"/>
    </location>
</feature>
<comment type="similarity">
    <text evidence="2">Belongs to the SUN family.</text>
</comment>
<dbReference type="Pfam" id="PF03856">
    <property type="entry name" value="SUN"/>
    <property type="match status" value="1"/>
</dbReference>
<sequence length="456" mass="49049">MKLHIAVLVATAAASVAKPHAQVHHHAHRVDRRIAHPDVIVYAPTSVETVVVYELNGHPISEEEVRQGIANGTLVWGGDGILSTSTNGPVTFPTAVPVPDEPKSQSSVQEFKSQTQEPVSSAAQSSLQAAPSATPESVSAPQPAYFPKTAAELVDHDGNCSECDVKFPNNKLPCNEFPYGYGAMPLWHEGLGGWSGIQDPVYRGNDGFDDIRTVVHGSCNDGSCCEPGTFCSYGCPNPYLKLSFPTKQGRTGQTVGGLYCNDNGLLEMADGALGKTLCGKGSQNMTVKVENKLSQSVSICRTDYPGTESMVFPLTVGPGETGFLANPDQAKYFFWEGKATSAHYYINKQGVPESQACTWGVDGKNKGNWGPAIFGTSWDDINMNMGFSSLKQNELNKGEPLDYSITFAGDNVVSPCRYMKSTDQYCQADECWYDRGRGCTAAIKAEGTLTLVLTDD</sequence>
<keyword evidence="3" id="KW-0134">Cell wall</keyword>
<evidence type="ECO:0000256" key="7">
    <source>
        <dbReference type="ARBA" id="ARBA00023277"/>
    </source>
</evidence>
<dbReference type="OrthoDB" id="5339822at2759"/>
<keyword evidence="14" id="KW-1185">Reference proteome</keyword>
<dbReference type="GO" id="GO:0000272">
    <property type="term" value="P:polysaccharide catabolic process"/>
    <property type="evidence" value="ECO:0007669"/>
    <property type="project" value="UniProtKB-KW"/>
</dbReference>
<dbReference type="RefSeq" id="XP_033521239.1">
    <property type="nucleotide sequence ID" value="XM_033673361.1"/>
</dbReference>
<dbReference type="PANTHER" id="PTHR31316:SF0">
    <property type="entry name" value="SECRETED BETA-GLUCOSIDASE SIM1-RELATED"/>
    <property type="match status" value="1"/>
</dbReference>
<keyword evidence="10" id="KW-0624">Polysaccharide degradation</keyword>
<dbReference type="Proteomes" id="UP000799771">
    <property type="component" value="Unassembled WGS sequence"/>
</dbReference>
<dbReference type="GO" id="GO:0016798">
    <property type="term" value="F:hydrolase activity, acting on glycosyl bonds"/>
    <property type="evidence" value="ECO:0007669"/>
    <property type="project" value="UniProtKB-KW"/>
</dbReference>
<evidence type="ECO:0000313" key="13">
    <source>
        <dbReference type="EMBL" id="KAF2126847.1"/>
    </source>
</evidence>
<dbReference type="AlphaFoldDB" id="A0A6A6A7Q5"/>
<evidence type="ECO:0000256" key="11">
    <source>
        <dbReference type="SAM" id="MobiDB-lite"/>
    </source>
</evidence>
<evidence type="ECO:0000313" key="14">
    <source>
        <dbReference type="Proteomes" id="UP000799771"/>
    </source>
</evidence>
<keyword evidence="6 13" id="KW-0378">Hydrolase</keyword>
<feature type="chain" id="PRO_5025618075" evidence="12">
    <location>
        <begin position="18"/>
        <end position="456"/>
    </location>
</feature>
<accession>A0A6A6A7Q5</accession>
<dbReference type="InterPro" id="IPR005556">
    <property type="entry name" value="SUN"/>
</dbReference>
<evidence type="ECO:0000256" key="3">
    <source>
        <dbReference type="ARBA" id="ARBA00022512"/>
    </source>
</evidence>
<gene>
    <name evidence="13" type="ORF">P153DRAFT_71341</name>
</gene>
<dbReference type="GO" id="GO:0009986">
    <property type="term" value="C:cell surface"/>
    <property type="evidence" value="ECO:0007669"/>
    <property type="project" value="TreeGrafter"/>
</dbReference>
<keyword evidence="9" id="KW-0961">Cell wall biogenesis/degradation</keyword>
<dbReference type="PANTHER" id="PTHR31316">
    <property type="entry name" value="BETA-GLUCOSIDASE-LIKE PROTEIN NCA3, MITOCHONDRIAL-RELATED"/>
    <property type="match status" value="1"/>
</dbReference>
<evidence type="ECO:0000256" key="6">
    <source>
        <dbReference type="ARBA" id="ARBA00022801"/>
    </source>
</evidence>
<proteinExistence type="inferred from homology"/>